<name>A0A5B7WUY2_9MICC</name>
<protein>
    <submittedName>
        <fullName evidence="2">Uncharacterized protein</fullName>
    </submittedName>
</protein>
<organism evidence="2 3">
    <name type="scientific">Glutamicibacter creatinolyticus</name>
    <dbReference type="NCBI Taxonomy" id="162496"/>
    <lineage>
        <taxon>Bacteria</taxon>
        <taxon>Bacillati</taxon>
        <taxon>Actinomycetota</taxon>
        <taxon>Actinomycetes</taxon>
        <taxon>Micrococcales</taxon>
        <taxon>Micrococcaceae</taxon>
        <taxon>Glutamicibacter</taxon>
    </lineage>
</organism>
<feature type="transmembrane region" description="Helical" evidence="1">
    <location>
        <begin position="219"/>
        <end position="239"/>
    </location>
</feature>
<keyword evidence="1" id="KW-1133">Transmembrane helix</keyword>
<evidence type="ECO:0000313" key="2">
    <source>
        <dbReference type="EMBL" id="QCY46873.1"/>
    </source>
</evidence>
<feature type="transmembrane region" description="Helical" evidence="1">
    <location>
        <begin position="177"/>
        <end position="199"/>
    </location>
</feature>
<reference evidence="2 3" key="1">
    <citation type="submission" date="2018-12" db="EMBL/GenBank/DDBJ databases">
        <title>Complete Genome Sequence of Glutamicibacter creatinolyticus strain LGCM259,isolated from an abscess of a 12-year-old mare in Italy.</title>
        <authorList>
            <person name="Santos R.G."/>
            <person name="Silva A.L."/>
            <person name="Seyffert N."/>
            <person name="Castro T.L.P."/>
            <person name="Attili A.R."/>
            <person name="Rifici C."/>
            <person name="Mazzullo G."/>
            <person name="Brenig B."/>
            <person name="Venanzi F."/>
            <person name="Azevedo V."/>
        </authorList>
    </citation>
    <scope>NUCLEOTIDE SEQUENCE [LARGE SCALE GENOMIC DNA]</scope>
    <source>
        <strain evidence="2 3">LGCM 259</strain>
    </source>
</reference>
<dbReference type="Proteomes" id="UP000307000">
    <property type="component" value="Chromosome"/>
</dbReference>
<dbReference type="RefSeq" id="WP_138926025.1">
    <property type="nucleotide sequence ID" value="NZ_CP034412.1"/>
</dbReference>
<proteinExistence type="predicted"/>
<dbReference type="KEGG" id="gcr:GcLGCM259_1129"/>
<feature type="transmembrane region" description="Helical" evidence="1">
    <location>
        <begin position="84"/>
        <end position="105"/>
    </location>
</feature>
<sequence length="265" mass="28005">MKARQWLVSSAGTAVPRLISMVFAGMAAALFFASAVFQQRASHARWVTALETQGPDSLSIESHEYDYYLPIAGYIPIPDTGVPLGIGLMLQSAGVFMLLLCLLSAARPSDKIMLSLQLLLGLLVIPGYAIIGDNAIRSELAGVPADLNWSSPVLLTTEFAFVPLIALCILCWRWFPALAIACFFLLGTTILGNIIIYLLVAPLVAGYTSHDTTPGTETIMALSTAAAGVAMLVVIFALISRRRGLRANALTAGIAAGATNNPQAG</sequence>
<evidence type="ECO:0000256" key="1">
    <source>
        <dbReference type="SAM" id="Phobius"/>
    </source>
</evidence>
<accession>A0A5B7WUY2</accession>
<evidence type="ECO:0000313" key="3">
    <source>
        <dbReference type="Proteomes" id="UP000307000"/>
    </source>
</evidence>
<keyword evidence="1" id="KW-0812">Transmembrane</keyword>
<keyword evidence="3" id="KW-1185">Reference proteome</keyword>
<feature type="transmembrane region" description="Helical" evidence="1">
    <location>
        <begin position="112"/>
        <end position="131"/>
    </location>
</feature>
<gene>
    <name evidence="2" type="ORF">GcLGCM259_1129</name>
</gene>
<feature type="transmembrane region" description="Helical" evidence="1">
    <location>
        <begin position="151"/>
        <end position="170"/>
    </location>
</feature>
<feature type="transmembrane region" description="Helical" evidence="1">
    <location>
        <begin position="18"/>
        <end position="37"/>
    </location>
</feature>
<keyword evidence="1" id="KW-0472">Membrane</keyword>
<dbReference type="EMBL" id="CP034412">
    <property type="protein sequence ID" value="QCY46873.1"/>
    <property type="molecule type" value="Genomic_DNA"/>
</dbReference>
<dbReference type="AlphaFoldDB" id="A0A5B7WUY2"/>